<comment type="caution">
    <text evidence="7">The sequence shown here is derived from an EMBL/GenBank/DDBJ whole genome shotgun (WGS) entry which is preliminary data.</text>
</comment>
<dbReference type="InterPro" id="IPR014284">
    <property type="entry name" value="RNA_pol_sigma-70_dom"/>
</dbReference>
<dbReference type="GO" id="GO:0016987">
    <property type="term" value="F:sigma factor activity"/>
    <property type="evidence" value="ECO:0007669"/>
    <property type="project" value="UniProtKB-KW"/>
</dbReference>
<keyword evidence="4" id="KW-0804">Transcription</keyword>
<dbReference type="InterPro" id="IPR036388">
    <property type="entry name" value="WH-like_DNA-bd_sf"/>
</dbReference>
<accession>A0A402B7K6</accession>
<dbReference type="RefSeq" id="WP_246039133.1">
    <property type="nucleotide sequence ID" value="NZ_BIFT01000001.1"/>
</dbReference>
<evidence type="ECO:0000256" key="2">
    <source>
        <dbReference type="ARBA" id="ARBA00023015"/>
    </source>
</evidence>
<proteinExistence type="inferred from homology"/>
<dbReference type="Gene3D" id="1.10.10.10">
    <property type="entry name" value="Winged helix-like DNA-binding domain superfamily/Winged helix DNA-binding domain"/>
    <property type="match status" value="1"/>
</dbReference>
<evidence type="ECO:0000256" key="1">
    <source>
        <dbReference type="ARBA" id="ARBA00010641"/>
    </source>
</evidence>
<dbReference type="PANTHER" id="PTHR43133:SF51">
    <property type="entry name" value="RNA POLYMERASE SIGMA FACTOR"/>
    <property type="match status" value="1"/>
</dbReference>
<protein>
    <recommendedName>
        <fullName evidence="9">RNA polymerase sigma factor</fullName>
    </recommendedName>
</protein>
<keyword evidence="2" id="KW-0805">Transcription regulation</keyword>
<feature type="domain" description="RNA polymerase sigma-70 region 2" evidence="5">
    <location>
        <begin position="34"/>
        <end position="107"/>
    </location>
</feature>
<dbReference type="GO" id="GO:0006352">
    <property type="term" value="P:DNA-templated transcription initiation"/>
    <property type="evidence" value="ECO:0007669"/>
    <property type="project" value="InterPro"/>
</dbReference>
<organism evidence="7 8">
    <name type="scientific">Dictyobacter alpinus</name>
    <dbReference type="NCBI Taxonomy" id="2014873"/>
    <lineage>
        <taxon>Bacteria</taxon>
        <taxon>Bacillati</taxon>
        <taxon>Chloroflexota</taxon>
        <taxon>Ktedonobacteria</taxon>
        <taxon>Ktedonobacterales</taxon>
        <taxon>Dictyobacteraceae</taxon>
        <taxon>Dictyobacter</taxon>
    </lineage>
</organism>
<keyword evidence="3" id="KW-0731">Sigma factor</keyword>
<evidence type="ECO:0000256" key="3">
    <source>
        <dbReference type="ARBA" id="ARBA00023082"/>
    </source>
</evidence>
<evidence type="ECO:0000256" key="4">
    <source>
        <dbReference type="ARBA" id="ARBA00023163"/>
    </source>
</evidence>
<dbReference type="CDD" id="cd06171">
    <property type="entry name" value="Sigma70_r4"/>
    <property type="match status" value="1"/>
</dbReference>
<name>A0A402B7K6_9CHLR</name>
<keyword evidence="8" id="KW-1185">Reference proteome</keyword>
<dbReference type="Proteomes" id="UP000287171">
    <property type="component" value="Unassembled WGS sequence"/>
</dbReference>
<evidence type="ECO:0000259" key="6">
    <source>
        <dbReference type="Pfam" id="PF08281"/>
    </source>
</evidence>
<comment type="similarity">
    <text evidence="1">Belongs to the sigma-70 factor family. ECF subfamily.</text>
</comment>
<evidence type="ECO:0000313" key="7">
    <source>
        <dbReference type="EMBL" id="GCE27383.1"/>
    </source>
</evidence>
<dbReference type="InterPro" id="IPR039425">
    <property type="entry name" value="RNA_pol_sigma-70-like"/>
</dbReference>
<evidence type="ECO:0008006" key="9">
    <source>
        <dbReference type="Google" id="ProtNLM"/>
    </source>
</evidence>
<dbReference type="PANTHER" id="PTHR43133">
    <property type="entry name" value="RNA POLYMERASE ECF-TYPE SIGMA FACTO"/>
    <property type="match status" value="1"/>
</dbReference>
<dbReference type="NCBIfam" id="TIGR02937">
    <property type="entry name" value="sigma70-ECF"/>
    <property type="match status" value="1"/>
</dbReference>
<dbReference type="InterPro" id="IPR013324">
    <property type="entry name" value="RNA_pol_sigma_r3/r4-like"/>
</dbReference>
<dbReference type="EMBL" id="BIFT01000001">
    <property type="protein sequence ID" value="GCE27383.1"/>
    <property type="molecule type" value="Genomic_DNA"/>
</dbReference>
<evidence type="ECO:0000313" key="8">
    <source>
        <dbReference type="Proteomes" id="UP000287171"/>
    </source>
</evidence>
<dbReference type="InterPro" id="IPR013325">
    <property type="entry name" value="RNA_pol_sigma_r2"/>
</dbReference>
<dbReference type="SUPFAM" id="SSF88946">
    <property type="entry name" value="Sigma2 domain of RNA polymerase sigma factors"/>
    <property type="match status" value="1"/>
</dbReference>
<gene>
    <name evidence="7" type="ORF">KDA_28670</name>
</gene>
<dbReference type="InterPro" id="IPR007627">
    <property type="entry name" value="RNA_pol_sigma70_r2"/>
</dbReference>
<evidence type="ECO:0000259" key="5">
    <source>
        <dbReference type="Pfam" id="PF04542"/>
    </source>
</evidence>
<feature type="domain" description="RNA polymerase sigma factor 70 region 4 type 2" evidence="6">
    <location>
        <begin position="147"/>
        <end position="196"/>
    </location>
</feature>
<sequence>MFMQYDTSYAGSELSDRALITEALTGNEQAFAVLVQRYQLPLYKFIRQTLKETEWASDVLQFVFLQLYTSLPKLQHTLYKDRAGNSLKAWLFQVAWNRCIDERRKQQPLPFSVLEMNDSGDEFSLISILPDHDPLPETIVEQHELRTQLRRAIRVLPPRFRSVVMLRYTQELSFGEIGRILDMPENTAKTYFQRARPLLREALAHPTT</sequence>
<reference evidence="8" key="1">
    <citation type="submission" date="2018-12" db="EMBL/GenBank/DDBJ databases">
        <title>Tengunoibacter tsumagoiensis gen. nov., sp. nov., Dictyobacter kobayashii sp. nov., D. alpinus sp. nov., and D. joshuensis sp. nov. and description of Dictyobacteraceae fam. nov. within the order Ktedonobacterales isolated from Tengu-no-mugimeshi.</title>
        <authorList>
            <person name="Wang C.M."/>
            <person name="Zheng Y."/>
            <person name="Sakai Y."/>
            <person name="Toyoda A."/>
            <person name="Minakuchi Y."/>
            <person name="Abe K."/>
            <person name="Yokota A."/>
            <person name="Yabe S."/>
        </authorList>
    </citation>
    <scope>NUCLEOTIDE SEQUENCE [LARGE SCALE GENOMIC DNA]</scope>
    <source>
        <strain evidence="8">Uno16</strain>
    </source>
</reference>
<dbReference type="GO" id="GO:0003677">
    <property type="term" value="F:DNA binding"/>
    <property type="evidence" value="ECO:0007669"/>
    <property type="project" value="InterPro"/>
</dbReference>
<dbReference type="Gene3D" id="1.10.1740.10">
    <property type="match status" value="1"/>
</dbReference>
<dbReference type="Pfam" id="PF04542">
    <property type="entry name" value="Sigma70_r2"/>
    <property type="match status" value="1"/>
</dbReference>
<dbReference type="SUPFAM" id="SSF88659">
    <property type="entry name" value="Sigma3 and sigma4 domains of RNA polymerase sigma factors"/>
    <property type="match status" value="1"/>
</dbReference>
<dbReference type="AlphaFoldDB" id="A0A402B7K6"/>
<dbReference type="Pfam" id="PF08281">
    <property type="entry name" value="Sigma70_r4_2"/>
    <property type="match status" value="1"/>
</dbReference>
<dbReference type="InterPro" id="IPR013249">
    <property type="entry name" value="RNA_pol_sigma70_r4_t2"/>
</dbReference>